<keyword evidence="5" id="KW-1185">Reference proteome</keyword>
<dbReference type="AlphaFoldDB" id="A0A2U1LE80"/>
<keyword evidence="3" id="KW-0812">Transmembrane</keyword>
<comment type="similarity">
    <text evidence="1">Belongs to the peptidase S8 family.</text>
</comment>
<dbReference type="Gene3D" id="2.60.40.2310">
    <property type="match status" value="1"/>
</dbReference>
<proteinExistence type="inferred from homology"/>
<comment type="caution">
    <text evidence="4">The sequence shown here is derived from an EMBL/GenBank/DDBJ whole genome shotgun (WGS) entry which is preliminary data.</text>
</comment>
<sequence>MASPSSIPYNNRSVEYNIYYMGHHRSVNSLMAFTYGITLIGLLHQSALMTIAWKFFDCLNREAEFAYGSGHINPLMATDPGLVYETPIEEYLKVWCSLSRTTGSLTATNASCPNESAAREINYPYMAALLDMQSFVVSFPRTVTNEGRANSTYIASMSHYYKY</sequence>
<gene>
    <name evidence="4" type="ORF">CTI12_AA500600</name>
</gene>
<keyword evidence="2" id="KW-0732">Signal</keyword>
<reference evidence="4 5" key="1">
    <citation type="journal article" date="2018" name="Mol. Plant">
        <title>The genome of Artemisia annua provides insight into the evolution of Asteraceae family and artemisinin biosynthesis.</title>
        <authorList>
            <person name="Shen Q."/>
            <person name="Zhang L."/>
            <person name="Liao Z."/>
            <person name="Wang S."/>
            <person name="Yan T."/>
            <person name="Shi P."/>
            <person name="Liu M."/>
            <person name="Fu X."/>
            <person name="Pan Q."/>
            <person name="Wang Y."/>
            <person name="Lv Z."/>
            <person name="Lu X."/>
            <person name="Zhang F."/>
            <person name="Jiang W."/>
            <person name="Ma Y."/>
            <person name="Chen M."/>
            <person name="Hao X."/>
            <person name="Li L."/>
            <person name="Tang Y."/>
            <person name="Lv G."/>
            <person name="Zhou Y."/>
            <person name="Sun X."/>
            <person name="Brodelius P.E."/>
            <person name="Rose J.K.C."/>
            <person name="Tang K."/>
        </authorList>
    </citation>
    <scope>NUCLEOTIDE SEQUENCE [LARGE SCALE GENOMIC DNA]</scope>
    <source>
        <strain evidence="5">cv. Huhao1</strain>
        <tissue evidence="4">Leaf</tissue>
    </source>
</reference>
<feature type="transmembrane region" description="Helical" evidence="3">
    <location>
        <begin position="30"/>
        <end position="53"/>
    </location>
</feature>
<evidence type="ECO:0000313" key="5">
    <source>
        <dbReference type="Proteomes" id="UP000245207"/>
    </source>
</evidence>
<dbReference type="PANTHER" id="PTHR10795">
    <property type="entry name" value="PROPROTEIN CONVERTASE SUBTILISIN/KEXIN"/>
    <property type="match status" value="1"/>
</dbReference>
<keyword evidence="3" id="KW-1133">Transmembrane helix</keyword>
<keyword evidence="3" id="KW-0472">Membrane</keyword>
<evidence type="ECO:0000313" key="4">
    <source>
        <dbReference type="EMBL" id="PWA47293.1"/>
    </source>
</evidence>
<dbReference type="STRING" id="35608.A0A2U1LE80"/>
<name>A0A2U1LE80_ARTAN</name>
<dbReference type="InterPro" id="IPR036852">
    <property type="entry name" value="Peptidase_S8/S53_dom_sf"/>
</dbReference>
<dbReference type="InterPro" id="IPR045051">
    <property type="entry name" value="SBT"/>
</dbReference>
<evidence type="ECO:0000256" key="2">
    <source>
        <dbReference type="ARBA" id="ARBA00022729"/>
    </source>
</evidence>
<organism evidence="4 5">
    <name type="scientific">Artemisia annua</name>
    <name type="common">Sweet wormwood</name>
    <dbReference type="NCBI Taxonomy" id="35608"/>
    <lineage>
        <taxon>Eukaryota</taxon>
        <taxon>Viridiplantae</taxon>
        <taxon>Streptophyta</taxon>
        <taxon>Embryophyta</taxon>
        <taxon>Tracheophyta</taxon>
        <taxon>Spermatophyta</taxon>
        <taxon>Magnoliopsida</taxon>
        <taxon>eudicotyledons</taxon>
        <taxon>Gunneridae</taxon>
        <taxon>Pentapetalae</taxon>
        <taxon>asterids</taxon>
        <taxon>campanulids</taxon>
        <taxon>Asterales</taxon>
        <taxon>Asteraceae</taxon>
        <taxon>Asteroideae</taxon>
        <taxon>Anthemideae</taxon>
        <taxon>Artemisiinae</taxon>
        <taxon>Artemisia</taxon>
    </lineage>
</organism>
<dbReference type="EMBL" id="PKPP01009874">
    <property type="protein sequence ID" value="PWA47293.1"/>
    <property type="molecule type" value="Genomic_DNA"/>
</dbReference>
<protein>
    <submittedName>
        <fullName evidence="4">Peptidase S8, subtilisin-related protein</fullName>
    </submittedName>
</protein>
<evidence type="ECO:0000256" key="3">
    <source>
        <dbReference type="SAM" id="Phobius"/>
    </source>
</evidence>
<accession>A0A2U1LE80</accession>
<dbReference type="Gene3D" id="3.40.50.200">
    <property type="entry name" value="Peptidase S8/S53 domain"/>
    <property type="match status" value="1"/>
</dbReference>
<dbReference type="Proteomes" id="UP000245207">
    <property type="component" value="Unassembled WGS sequence"/>
</dbReference>
<evidence type="ECO:0000256" key="1">
    <source>
        <dbReference type="ARBA" id="ARBA00011073"/>
    </source>
</evidence>
<dbReference type="GO" id="GO:0004252">
    <property type="term" value="F:serine-type endopeptidase activity"/>
    <property type="evidence" value="ECO:0007669"/>
    <property type="project" value="InterPro"/>
</dbReference>
<dbReference type="OrthoDB" id="4803627at2759"/>
<dbReference type="GO" id="GO:0006508">
    <property type="term" value="P:proteolysis"/>
    <property type="evidence" value="ECO:0007669"/>
    <property type="project" value="InterPro"/>
</dbReference>